<keyword evidence="2" id="KW-1185">Reference proteome</keyword>
<protein>
    <submittedName>
        <fullName evidence="1">7513_t:CDS:1</fullName>
    </submittedName>
</protein>
<comment type="caution">
    <text evidence="1">The sequence shown here is derived from an EMBL/GenBank/DDBJ whole genome shotgun (WGS) entry which is preliminary data.</text>
</comment>
<organism evidence="1 2">
    <name type="scientific">Acaulospora morrowiae</name>
    <dbReference type="NCBI Taxonomy" id="94023"/>
    <lineage>
        <taxon>Eukaryota</taxon>
        <taxon>Fungi</taxon>
        <taxon>Fungi incertae sedis</taxon>
        <taxon>Mucoromycota</taxon>
        <taxon>Glomeromycotina</taxon>
        <taxon>Glomeromycetes</taxon>
        <taxon>Diversisporales</taxon>
        <taxon>Acaulosporaceae</taxon>
        <taxon>Acaulospora</taxon>
    </lineage>
</organism>
<accession>A0A9N9CDV7</accession>
<name>A0A9N9CDV7_9GLOM</name>
<gene>
    <name evidence="1" type="ORF">AMORRO_LOCUS7666</name>
</gene>
<evidence type="ECO:0000313" key="2">
    <source>
        <dbReference type="Proteomes" id="UP000789342"/>
    </source>
</evidence>
<dbReference type="EMBL" id="CAJVPV010005949">
    <property type="protein sequence ID" value="CAG8598295.1"/>
    <property type="molecule type" value="Genomic_DNA"/>
</dbReference>
<dbReference type="Proteomes" id="UP000789342">
    <property type="component" value="Unassembled WGS sequence"/>
</dbReference>
<dbReference type="AlphaFoldDB" id="A0A9N9CDV7"/>
<evidence type="ECO:0000313" key="1">
    <source>
        <dbReference type="EMBL" id="CAG8598295.1"/>
    </source>
</evidence>
<proteinExistence type="predicted"/>
<reference evidence="1" key="1">
    <citation type="submission" date="2021-06" db="EMBL/GenBank/DDBJ databases">
        <authorList>
            <person name="Kallberg Y."/>
            <person name="Tangrot J."/>
            <person name="Rosling A."/>
        </authorList>
    </citation>
    <scope>NUCLEOTIDE SEQUENCE</scope>
    <source>
        <strain evidence="1">CL551</strain>
    </source>
</reference>
<sequence>MSAKILLHYKGCDDKGKRNNGNLLLLLIAYFEDRETGRLFMERRAKGKVVIEIRPFIPDSYQITLVFLFGQSNKLFQSSKTQDLIKSTKAFLHNTQCYTSIMLMLPLAMVQTNIELRATSVLYQRVYTTVELANMI</sequence>